<accession>A0ABU3W6I7</accession>
<evidence type="ECO:0000313" key="1">
    <source>
        <dbReference type="EMBL" id="MDV2423581.1"/>
    </source>
</evidence>
<dbReference type="EMBL" id="JAVBID010000004">
    <property type="protein sequence ID" value="MDV2423581.1"/>
    <property type="molecule type" value="Genomic_DNA"/>
</dbReference>
<dbReference type="Proteomes" id="UP001185631">
    <property type="component" value="Unassembled WGS sequence"/>
</dbReference>
<proteinExistence type="predicted"/>
<evidence type="ECO:0000313" key="2">
    <source>
        <dbReference type="Proteomes" id="UP001185631"/>
    </source>
</evidence>
<dbReference type="RefSeq" id="WP_316986970.1">
    <property type="nucleotide sequence ID" value="NZ_JAVBID010000004.1"/>
</dbReference>
<organism evidence="1 2">
    <name type="scientific">Corynebacterium curieae</name>
    <dbReference type="NCBI Taxonomy" id="2913500"/>
    <lineage>
        <taxon>Bacteria</taxon>
        <taxon>Bacillati</taxon>
        <taxon>Actinomycetota</taxon>
        <taxon>Actinomycetes</taxon>
        <taxon>Mycobacteriales</taxon>
        <taxon>Corynebacteriaceae</taxon>
        <taxon>Corynebacterium</taxon>
    </lineage>
</organism>
<name>A0ABU3W6I7_9CORY</name>
<gene>
    <name evidence="1" type="ORF">RAE13_04010</name>
</gene>
<keyword evidence="2" id="KW-1185">Reference proteome</keyword>
<sequence length="217" mass="24128">MTEHPRQIANAVACIAVFVASEQGKEFYRSAYKERLSQWPELSGAERRSNARADVFRDVQTQCGVSGEQLVSFDVLQDEFTLNMFRAKDPYRVAVHLCSLCGVDEALVCAEIDSLLALLEEGSGKLHCLTDEQLAALPRTPEVQLEIQKRLHESAAEAVEAWNEEANQLVSIKDASTELGWSLEEMLEQLVQDGLLLELDGGLVASPHPDIKRCEPF</sequence>
<reference evidence="1 2" key="1">
    <citation type="submission" date="2023-08" db="EMBL/GenBank/DDBJ databases">
        <title>Genomic characterization of the C. tuberculostearicum species complex, a ubiquitous member of the human skin microbiome.</title>
        <authorList>
            <person name="Ahmed N."/>
            <person name="Deming C."/>
            <person name="Conlan S."/>
            <person name="Segre J."/>
        </authorList>
    </citation>
    <scope>NUCLEOTIDE SEQUENCE [LARGE SCALE GENOMIC DNA]</scope>
    <source>
        <strain evidence="1 2">CTNIH19</strain>
    </source>
</reference>
<protein>
    <submittedName>
        <fullName evidence="1">Uncharacterized protein</fullName>
    </submittedName>
</protein>
<comment type="caution">
    <text evidence="1">The sequence shown here is derived from an EMBL/GenBank/DDBJ whole genome shotgun (WGS) entry which is preliminary data.</text>
</comment>